<sequence length="248" mass="27104">MIDFHCHLDLYPNALDLLPQVARQNVFTLVVSTSPRAWLATSRVFAGYPNIKVALGLHPEIAVVKASEQDLLVSLVGQAEFIGEIGLDGSPRFKQSMALQRRILDAVLAECERVGGRTMSLHSRGAVDQVLDALEAQPKAGTPVLHWFSGTKKQLRRAVDQGAWFSVGPSMVASEKGRQLVAEMPATKVLLETDGPFATKADGTPWFPWETDRVTQTMCDLWGTSLDHVRAQLLSNFKAITPTLSISG</sequence>
<dbReference type="EMBL" id="WTVG01000118">
    <property type="protein sequence ID" value="NMG27006.1"/>
    <property type="molecule type" value="Genomic_DNA"/>
</dbReference>
<protein>
    <submittedName>
        <fullName evidence="1">Hydrolase TatD</fullName>
    </submittedName>
</protein>
<dbReference type="GO" id="GO:0016787">
    <property type="term" value="F:hydrolase activity"/>
    <property type="evidence" value="ECO:0007669"/>
    <property type="project" value="UniProtKB-KW"/>
</dbReference>
<proteinExistence type="predicted"/>
<comment type="caution">
    <text evidence="1">The sequence shown here is derived from an EMBL/GenBank/DDBJ whole genome shotgun (WGS) entry which is preliminary data.</text>
</comment>
<accession>A0ABX1PRJ4</accession>
<dbReference type="CDD" id="cd01310">
    <property type="entry name" value="TatD_DNAse"/>
    <property type="match status" value="1"/>
</dbReference>
<dbReference type="NCBIfam" id="NF041926">
    <property type="entry name" value="QatD"/>
    <property type="match status" value="1"/>
</dbReference>
<dbReference type="InterPro" id="IPR001130">
    <property type="entry name" value="TatD-like"/>
</dbReference>
<dbReference type="SUPFAM" id="SSF51556">
    <property type="entry name" value="Metallo-dependent hydrolases"/>
    <property type="match status" value="1"/>
</dbReference>
<dbReference type="Gene3D" id="3.20.20.140">
    <property type="entry name" value="Metal-dependent hydrolases"/>
    <property type="match status" value="1"/>
</dbReference>
<dbReference type="PANTHER" id="PTHR46124">
    <property type="entry name" value="D-AMINOACYL-TRNA DEACYLASE"/>
    <property type="match status" value="1"/>
</dbReference>
<reference evidence="1" key="1">
    <citation type="submission" date="2019-12" db="EMBL/GenBank/DDBJ databases">
        <title>Comparative genomics gives insights into the taxonomy of the Azoarcus-Aromatoleum group and reveals separate origins of nif in the plant-associated Azoarcus and non-plant-associated Aromatoleum sub-groups.</title>
        <authorList>
            <person name="Lafos M."/>
            <person name="Maluk M."/>
            <person name="Batista M."/>
            <person name="Junghare M."/>
            <person name="Carmona M."/>
            <person name="Faoro H."/>
            <person name="Cruz L.M."/>
            <person name="Battistoni F."/>
            <person name="De Souza E."/>
            <person name="Pedrosa F."/>
            <person name="Chen W.-M."/>
            <person name="Poole P.S."/>
            <person name="Dixon R.A."/>
            <person name="James E.K."/>
        </authorList>
    </citation>
    <scope>NUCLEOTIDE SEQUENCE</scope>
    <source>
        <strain evidence="1">LuFRes1</strain>
    </source>
</reference>
<evidence type="ECO:0000313" key="1">
    <source>
        <dbReference type="EMBL" id="NMG27006.1"/>
    </source>
</evidence>
<dbReference type="InterPro" id="IPR049677">
    <property type="entry name" value="QatD"/>
</dbReference>
<dbReference type="PIRSF" id="PIRSF005902">
    <property type="entry name" value="DNase_TatD"/>
    <property type="match status" value="1"/>
</dbReference>
<dbReference type="Proteomes" id="UP000615989">
    <property type="component" value="Unassembled WGS sequence"/>
</dbReference>
<evidence type="ECO:0000313" key="2">
    <source>
        <dbReference type="Proteomes" id="UP000615989"/>
    </source>
</evidence>
<name>A0ABX1PRJ4_9RHOO</name>
<dbReference type="Pfam" id="PF01026">
    <property type="entry name" value="TatD_DNase"/>
    <property type="match status" value="1"/>
</dbReference>
<dbReference type="InterPro" id="IPR032466">
    <property type="entry name" value="Metal_Hydrolase"/>
</dbReference>
<organism evidence="1 2">
    <name type="scientific">Aromatoleum anaerobium</name>
    <dbReference type="NCBI Taxonomy" id="182180"/>
    <lineage>
        <taxon>Bacteria</taxon>
        <taxon>Pseudomonadati</taxon>
        <taxon>Pseudomonadota</taxon>
        <taxon>Betaproteobacteria</taxon>
        <taxon>Rhodocyclales</taxon>
        <taxon>Rhodocyclaceae</taxon>
        <taxon>Aromatoleum</taxon>
    </lineage>
</organism>
<keyword evidence="2" id="KW-1185">Reference proteome</keyword>
<dbReference type="PANTHER" id="PTHR46124:SF2">
    <property type="entry name" value="D-AMINOACYL-TRNA DEACYLASE"/>
    <property type="match status" value="1"/>
</dbReference>
<gene>
    <name evidence="1" type="ORF">GO606_20330</name>
</gene>
<keyword evidence="1" id="KW-0378">Hydrolase</keyword>
<dbReference type="RefSeq" id="WP_169120594.1">
    <property type="nucleotide sequence ID" value="NZ_WTVG02000039.1"/>
</dbReference>